<dbReference type="AlphaFoldDB" id="A0A923L1G4"/>
<sequence length="208" mass="23290">MYPTCASCTVQACAKGTAEGVPQNCPMREPMFFEQTFPEYQKEENHEFYVAASEIEGLGYGEWCRLKETLELCKAMNYRRIGIAFCQGLSQEARIISRIFVRHGFEVASVICKTGGIEKERAGIAREHKVDPEAEEMMCNPISQAKLLNLHGTQFNVLIGLCVGHDSLFYKYSDALVTTLIAKDRVLAHNPAGAVYCAEGYYRKKLGL</sequence>
<proteinExistence type="predicted"/>
<protein>
    <submittedName>
        <fullName evidence="1">DUF1847 domain-containing protein</fullName>
    </submittedName>
</protein>
<accession>A0A923L1G4</accession>
<evidence type="ECO:0000313" key="1">
    <source>
        <dbReference type="EMBL" id="MBC5581962.1"/>
    </source>
</evidence>
<dbReference type="InterPro" id="IPR014997">
    <property type="entry name" value="DUF1847"/>
</dbReference>
<evidence type="ECO:0000313" key="2">
    <source>
        <dbReference type="Proteomes" id="UP000659630"/>
    </source>
</evidence>
<gene>
    <name evidence="1" type="ORF">H8S23_10620</name>
</gene>
<dbReference type="Pfam" id="PF08901">
    <property type="entry name" value="DUF1847"/>
    <property type="match status" value="1"/>
</dbReference>
<reference evidence="1" key="1">
    <citation type="submission" date="2020-08" db="EMBL/GenBank/DDBJ databases">
        <title>Genome public.</title>
        <authorList>
            <person name="Liu C."/>
            <person name="Sun Q."/>
        </authorList>
    </citation>
    <scope>NUCLEOTIDE SEQUENCE</scope>
    <source>
        <strain evidence="1">BX8</strain>
    </source>
</reference>
<comment type="caution">
    <text evidence="1">The sequence shown here is derived from an EMBL/GenBank/DDBJ whole genome shotgun (WGS) entry which is preliminary data.</text>
</comment>
<dbReference type="Proteomes" id="UP000659630">
    <property type="component" value="Unassembled WGS sequence"/>
</dbReference>
<organism evidence="1 2">
    <name type="scientific">Anaerofilum hominis</name>
    <dbReference type="NCBI Taxonomy" id="2763016"/>
    <lineage>
        <taxon>Bacteria</taxon>
        <taxon>Bacillati</taxon>
        <taxon>Bacillota</taxon>
        <taxon>Clostridia</taxon>
        <taxon>Eubacteriales</taxon>
        <taxon>Oscillospiraceae</taxon>
        <taxon>Anaerofilum</taxon>
    </lineage>
</organism>
<keyword evidence="2" id="KW-1185">Reference proteome</keyword>
<dbReference type="RefSeq" id="WP_186888336.1">
    <property type="nucleotide sequence ID" value="NZ_JACONZ010000004.1"/>
</dbReference>
<dbReference type="EMBL" id="JACONZ010000004">
    <property type="protein sequence ID" value="MBC5581962.1"/>
    <property type="molecule type" value="Genomic_DNA"/>
</dbReference>
<name>A0A923L1G4_9FIRM</name>